<sequence>MHSAKRCSNLGALQGKFEEDVNEAMLTSSKKLAAVKDQKEADEIVLNAMKKGGKEAEDQWEKHHIRKLDTLATVKAVQNYKRQEGLALAGTAQCSFNVLEAFVSAVGMGDDINAIIRTCPSPRDGESELACQVNGGILGAWVGNLATKLSLAASYCASSINVDAICSAGVNGLVSVMGELAATASLAAATCTGTPPQLTTTQISVLGDQTVRGRRLLIGEGAVGNGVQCMVDVGMVASNIANMGLAINSAVNSGNCNWQSLHSPLNKLKGIPEALCTVDIGGAVAYIGQVVTFINLIVVHCQDLLDVNALCAGSIAGITTSAAAVAPYGAAVHAACRYNALTKNGAAQAKINSLYDVPDRPRRLEELAKPVEEAMANLKEIRKNLEAYGVNRTQTVNTQADMEKLLHLMGREKPETLETPATRSKSRNRRAASSMSLMSQDFAEVEAGSSSERETQPVQRGWTRVKIITGAVALLAGVAALASMHSAKRCSNLGALQGKFEEDVNEAMLTSSKKLAAVKDQKEADEIVLNAMKKGGKEAEDQWEKHHIRKLDTLATVKAVQNYKRQEGLALAGTAQCSFNVLEAFVSAVGMGDDINAIIRTCPSPRDGESELACQVNGGILGAWVGNLATKLSLAASYCASSINVDAICSAGVNGLVSVMGELAATASLAAATCTGTPPQLTTTQISVLGDQTVRGRRLLIGEGAVGNGVQCMVDVGMVASNIANMGLAINSAVNSGNCNWQSLHSPLNKLKGIPEALCTVDIGGAVAYIGQVVTFINLIVVHCQDLLDVNALCAGSIAGITTSAAAVAPYGAAVHAACRYNALTKNGAAQAKINSLYDVPDRPRRLEELAKPVEEATANLKEIRKNLEAYGVNRTQTVNTQADMEKLLHLMGREKPETLEEC</sequence>
<dbReference type="EMBL" id="CAUJNA010000510">
    <property type="protein sequence ID" value="CAJ1378022.1"/>
    <property type="molecule type" value="Genomic_DNA"/>
</dbReference>
<keyword evidence="1" id="KW-0175">Coiled coil</keyword>
<evidence type="ECO:0000313" key="3">
    <source>
        <dbReference type="EMBL" id="CAJ1378022.1"/>
    </source>
</evidence>
<feature type="coiled-coil region" evidence="1">
    <location>
        <begin position="847"/>
        <end position="874"/>
    </location>
</feature>
<feature type="coiled-coil region" evidence="1">
    <location>
        <begin position="364"/>
        <end position="391"/>
    </location>
</feature>
<comment type="caution">
    <text evidence="3">The sequence shown here is derived from an EMBL/GenBank/DDBJ whole genome shotgun (WGS) entry which is preliminary data.</text>
</comment>
<organism evidence="3 4">
    <name type="scientific">Effrenium voratum</name>
    <dbReference type="NCBI Taxonomy" id="2562239"/>
    <lineage>
        <taxon>Eukaryota</taxon>
        <taxon>Sar</taxon>
        <taxon>Alveolata</taxon>
        <taxon>Dinophyceae</taxon>
        <taxon>Suessiales</taxon>
        <taxon>Symbiodiniaceae</taxon>
        <taxon>Effrenium</taxon>
    </lineage>
</organism>
<name>A0AA36I0K8_9DINO</name>
<keyword evidence="4" id="KW-1185">Reference proteome</keyword>
<feature type="region of interest" description="Disordered" evidence="2">
    <location>
        <begin position="411"/>
        <end position="437"/>
    </location>
</feature>
<evidence type="ECO:0000256" key="2">
    <source>
        <dbReference type="SAM" id="MobiDB-lite"/>
    </source>
</evidence>
<dbReference type="AlphaFoldDB" id="A0AA36I0K8"/>
<evidence type="ECO:0000313" key="4">
    <source>
        <dbReference type="Proteomes" id="UP001178507"/>
    </source>
</evidence>
<reference evidence="3" key="1">
    <citation type="submission" date="2023-08" db="EMBL/GenBank/DDBJ databases">
        <authorList>
            <person name="Chen Y."/>
            <person name="Shah S."/>
            <person name="Dougan E. K."/>
            <person name="Thang M."/>
            <person name="Chan C."/>
        </authorList>
    </citation>
    <scope>NUCLEOTIDE SEQUENCE</scope>
</reference>
<proteinExistence type="predicted"/>
<protein>
    <submittedName>
        <fullName evidence="3">Uncharacterized protein</fullName>
    </submittedName>
</protein>
<evidence type="ECO:0000256" key="1">
    <source>
        <dbReference type="SAM" id="Coils"/>
    </source>
</evidence>
<dbReference type="Proteomes" id="UP001178507">
    <property type="component" value="Unassembled WGS sequence"/>
</dbReference>
<gene>
    <name evidence="3" type="ORF">EVOR1521_LOCUS6686</name>
</gene>
<accession>A0AA36I0K8</accession>